<gene>
    <name evidence="9 10" type="primary">LOC110977378</name>
</gene>
<feature type="compositionally biased region" description="Polar residues" evidence="6">
    <location>
        <begin position="108"/>
        <end position="118"/>
    </location>
</feature>
<feature type="region of interest" description="Disordered" evidence="6">
    <location>
        <begin position="727"/>
        <end position="785"/>
    </location>
</feature>
<evidence type="ECO:0000256" key="1">
    <source>
        <dbReference type="ARBA" id="ARBA00004123"/>
    </source>
</evidence>
<dbReference type="GO" id="GO:0005634">
    <property type="term" value="C:nucleus"/>
    <property type="evidence" value="ECO:0007669"/>
    <property type="project" value="UniProtKB-SubCell"/>
</dbReference>
<dbReference type="Gene3D" id="4.10.280.10">
    <property type="entry name" value="Helix-loop-helix DNA-binding domain"/>
    <property type="match status" value="1"/>
</dbReference>
<sequence>MEERDTNLKTGIRVKMQNSVPRMPSMGPSDKELNDLLDFSAMFSPPTGTGGKPGGTSTVPMSHCGPGTVRPVRPAGTVRSAGPGVPPSPTGPAGQASTYKAGIDGPGNTWNNQQSPSFDSRGYEHSHSTTYGNMNDRIMEGLPNSYTHSSSAMSSIMGKSKDPYSMPYQSMSRDSNLTPNANVAIGMSALTSDMSSGSSLSPHTKPGSPYYYSPHPRRRPLVPEHPTFAGPHKRRKGPAGGLTVYSPNGQDEYHHSSDPSSYPSPKPPGLYPNEYFMDATSGTHSPHSTDPWNGNGLAPSSASFHSTSILGNSGSSYSQSQTTGTYPPHEPMGYGQSQSGGHVQSHTLSPSRDPLSLPPMSTFRPGTTTSSTHPHSPYSTSSPTNGTDTTLSVRGTTNVASGGGGNSQTGDTLGKALASIYPTDHTSSSFPSNPSTPVGSPPPMSGPWPRSSTQASPGPYHESHLHSLQSRMEERLDDAINVLQRHAEGALQAMPNHPAGMVPPPAHTGAAAAISVGPSFAPPGQYIDPHMSGSPSVERNAVAGPVSASEMSQTQQPFNAGVQGEMMSQSMDTDHKPTPKPKKPKTSPSSDTKLKLNNSKDTQSKMAECEDPSTTQSTRKETVAASKSKKQYDEFTSVSGDESGDDSLTPEQKLLKEKERRHANNARERIRVRDINEAFKELGRMTCLHLKSDKAQTKLSILHQAVSVITSLEQQVRERNLNPKAACLKRREEEKVEERNMGGAGGGPPSSDSINSPPGMGSSWSPSYMSQSPGSACNLRQPASL</sequence>
<feature type="compositionally biased region" description="Polar residues" evidence="6">
    <location>
        <begin position="280"/>
        <end position="312"/>
    </location>
</feature>
<dbReference type="RefSeq" id="XP_022087131.1">
    <property type="nucleotide sequence ID" value="XM_022231439.1"/>
</dbReference>
<name>A0A8B7Y5L9_ACAPL</name>
<keyword evidence="3" id="KW-0238">DNA-binding</keyword>
<feature type="compositionally biased region" description="Basic and acidic residues" evidence="6">
    <location>
        <begin position="461"/>
        <end position="470"/>
    </location>
</feature>
<dbReference type="GO" id="GO:0000785">
    <property type="term" value="C:chromatin"/>
    <property type="evidence" value="ECO:0007669"/>
    <property type="project" value="TreeGrafter"/>
</dbReference>
<keyword evidence="8" id="KW-1185">Reference proteome</keyword>
<dbReference type="KEGG" id="aplc:110977378"/>
<dbReference type="SMART" id="SM00353">
    <property type="entry name" value="HLH"/>
    <property type="match status" value="1"/>
</dbReference>
<dbReference type="InterPro" id="IPR051098">
    <property type="entry name" value="NeuroDiff_E-box_TFs"/>
</dbReference>
<dbReference type="SUPFAM" id="SSF47459">
    <property type="entry name" value="HLH, helix-loop-helix DNA-binding domain"/>
    <property type="match status" value="1"/>
</dbReference>
<organism evidence="8 10">
    <name type="scientific">Acanthaster planci</name>
    <name type="common">Crown-of-thorns starfish</name>
    <dbReference type="NCBI Taxonomy" id="133434"/>
    <lineage>
        <taxon>Eukaryota</taxon>
        <taxon>Metazoa</taxon>
        <taxon>Echinodermata</taxon>
        <taxon>Eleutherozoa</taxon>
        <taxon>Asterozoa</taxon>
        <taxon>Asteroidea</taxon>
        <taxon>Valvatacea</taxon>
        <taxon>Valvatida</taxon>
        <taxon>Acanthasteridae</taxon>
        <taxon>Acanthaster</taxon>
    </lineage>
</organism>
<dbReference type="InterPro" id="IPR011598">
    <property type="entry name" value="bHLH_dom"/>
</dbReference>
<keyword evidence="2" id="KW-0805">Transcription regulation</keyword>
<dbReference type="GO" id="GO:0000978">
    <property type="term" value="F:RNA polymerase II cis-regulatory region sequence-specific DNA binding"/>
    <property type="evidence" value="ECO:0007669"/>
    <property type="project" value="TreeGrafter"/>
</dbReference>
<dbReference type="OMA" id="HYQPYGS"/>
<protein>
    <submittedName>
        <fullName evidence="9 10">Transcription factor 12-like isoform X1</fullName>
    </submittedName>
</protein>
<feature type="domain" description="BHLH" evidence="7">
    <location>
        <begin position="659"/>
        <end position="712"/>
    </location>
</feature>
<evidence type="ECO:0000313" key="9">
    <source>
        <dbReference type="RefSeq" id="XP_022087130.1"/>
    </source>
</evidence>
<feature type="compositionally biased region" description="Basic and acidic residues" evidence="6">
    <location>
        <begin position="729"/>
        <end position="740"/>
    </location>
</feature>
<proteinExistence type="predicted"/>
<evidence type="ECO:0000256" key="3">
    <source>
        <dbReference type="ARBA" id="ARBA00023125"/>
    </source>
</evidence>
<reference evidence="9 10" key="1">
    <citation type="submission" date="2025-04" db="UniProtKB">
        <authorList>
            <consortium name="RefSeq"/>
        </authorList>
    </citation>
    <scope>IDENTIFICATION</scope>
</reference>
<evidence type="ECO:0000313" key="10">
    <source>
        <dbReference type="RefSeq" id="XP_022087131.1"/>
    </source>
</evidence>
<accession>A0A8B7Y5L9</accession>
<dbReference type="AlphaFoldDB" id="A0A8B7Y5L9"/>
<dbReference type="GeneID" id="110977378"/>
<evidence type="ECO:0000256" key="5">
    <source>
        <dbReference type="ARBA" id="ARBA00023242"/>
    </source>
</evidence>
<dbReference type="PANTHER" id="PTHR11793">
    <property type="entry name" value="BASIC HELIX-LOOP-HELIX TRANSCRIPTION FACTOR"/>
    <property type="match status" value="1"/>
</dbReference>
<dbReference type="CDD" id="cd18943">
    <property type="entry name" value="bHLH_E-protein_E47-like"/>
    <property type="match status" value="1"/>
</dbReference>
<dbReference type="FunFam" id="4.10.280.10:FF:000001">
    <property type="entry name" value="Putative transcription factor 12"/>
    <property type="match status" value="1"/>
</dbReference>
<feature type="compositionally biased region" description="Basic and acidic residues" evidence="6">
    <location>
        <begin position="653"/>
        <end position="663"/>
    </location>
</feature>
<evidence type="ECO:0000256" key="6">
    <source>
        <dbReference type="SAM" id="MobiDB-lite"/>
    </source>
</evidence>
<feature type="compositionally biased region" description="Polar residues" evidence="6">
    <location>
        <begin position="385"/>
        <end position="400"/>
    </location>
</feature>
<evidence type="ECO:0000313" key="8">
    <source>
        <dbReference type="Proteomes" id="UP000694845"/>
    </source>
</evidence>
<dbReference type="RefSeq" id="XP_022087130.1">
    <property type="nucleotide sequence ID" value="XM_022231438.1"/>
</dbReference>
<feature type="region of interest" description="Disordered" evidence="6">
    <location>
        <begin position="530"/>
        <end position="663"/>
    </location>
</feature>
<comment type="subcellular location">
    <subcellularLocation>
        <location evidence="1">Nucleus</location>
    </subcellularLocation>
</comment>
<feature type="compositionally biased region" description="Low complexity" evidence="6">
    <location>
        <begin position="756"/>
        <end position="775"/>
    </location>
</feature>
<dbReference type="Proteomes" id="UP000694845">
    <property type="component" value="Unplaced"/>
</dbReference>
<feature type="compositionally biased region" description="Polar residues" evidence="6">
    <location>
        <begin position="549"/>
        <end position="558"/>
    </location>
</feature>
<keyword evidence="4" id="KW-0804">Transcription</keyword>
<keyword evidence="5" id="KW-0539">Nucleus</keyword>
<dbReference type="GO" id="GO:0000981">
    <property type="term" value="F:DNA-binding transcription factor activity, RNA polymerase II-specific"/>
    <property type="evidence" value="ECO:0007669"/>
    <property type="project" value="TreeGrafter"/>
</dbReference>
<feature type="compositionally biased region" description="Polar residues" evidence="6">
    <location>
        <begin position="335"/>
        <end position="347"/>
    </location>
</feature>
<feature type="compositionally biased region" description="Low complexity" evidence="6">
    <location>
        <begin position="313"/>
        <end position="326"/>
    </location>
</feature>
<dbReference type="GO" id="GO:0005667">
    <property type="term" value="C:transcription regulator complex"/>
    <property type="evidence" value="ECO:0007669"/>
    <property type="project" value="TreeGrafter"/>
</dbReference>
<dbReference type="PANTHER" id="PTHR11793:SF13">
    <property type="entry name" value="PROTEIN DAUGHTERLESS"/>
    <property type="match status" value="1"/>
</dbReference>
<dbReference type="Pfam" id="PF00010">
    <property type="entry name" value="HLH"/>
    <property type="match status" value="1"/>
</dbReference>
<feature type="compositionally biased region" description="Low complexity" evidence="6">
    <location>
        <begin position="426"/>
        <end position="437"/>
    </location>
</feature>
<feature type="compositionally biased region" description="Low complexity" evidence="6">
    <location>
        <begin position="192"/>
        <end position="214"/>
    </location>
</feature>
<feature type="region of interest" description="Disordered" evidence="6">
    <location>
        <begin position="192"/>
        <end position="470"/>
    </location>
</feature>
<dbReference type="InterPro" id="IPR036638">
    <property type="entry name" value="HLH_DNA-bd_sf"/>
</dbReference>
<feature type="compositionally biased region" description="Low complexity" evidence="6">
    <location>
        <begin position="348"/>
        <end position="384"/>
    </location>
</feature>
<evidence type="ECO:0000259" key="7">
    <source>
        <dbReference type="PROSITE" id="PS50888"/>
    </source>
</evidence>
<feature type="compositionally biased region" description="Polar residues" evidence="6">
    <location>
        <begin position="595"/>
        <end position="605"/>
    </location>
</feature>
<evidence type="ECO:0000256" key="4">
    <source>
        <dbReference type="ARBA" id="ARBA00023163"/>
    </source>
</evidence>
<dbReference type="PROSITE" id="PS50888">
    <property type="entry name" value="BHLH"/>
    <property type="match status" value="1"/>
</dbReference>
<feature type="region of interest" description="Disordered" evidence="6">
    <location>
        <begin position="1"/>
        <end position="132"/>
    </location>
</feature>
<dbReference type="GO" id="GO:0046983">
    <property type="term" value="F:protein dimerization activity"/>
    <property type="evidence" value="ECO:0007669"/>
    <property type="project" value="InterPro"/>
</dbReference>
<evidence type="ECO:0000256" key="2">
    <source>
        <dbReference type="ARBA" id="ARBA00023015"/>
    </source>
</evidence>
<dbReference type="OrthoDB" id="10034090at2759"/>